<comment type="similarity">
    <text evidence="1">Belongs to the GCN1 family.</text>
</comment>
<dbReference type="InterPro" id="IPR022716">
    <property type="entry name" value="Gcn1_N"/>
</dbReference>
<dbReference type="GO" id="GO:0006417">
    <property type="term" value="P:regulation of translation"/>
    <property type="evidence" value="ECO:0007669"/>
    <property type="project" value="TreeGrafter"/>
</dbReference>
<dbReference type="InterPro" id="IPR011989">
    <property type="entry name" value="ARM-like"/>
</dbReference>
<dbReference type="PROSITE" id="PS50077">
    <property type="entry name" value="HEAT_REPEAT"/>
    <property type="match status" value="3"/>
</dbReference>
<accession>A0A1Y2G1W9</accession>
<dbReference type="InterPro" id="IPR021133">
    <property type="entry name" value="HEAT_type_2"/>
</dbReference>
<dbReference type="Gene3D" id="1.25.10.10">
    <property type="entry name" value="Leucine-rich Repeat Variant"/>
    <property type="match status" value="5"/>
</dbReference>
<dbReference type="Proteomes" id="UP000193467">
    <property type="component" value="Unassembled WGS sequence"/>
</dbReference>
<dbReference type="OrthoDB" id="5148094at2759"/>
<dbReference type="InterPro" id="IPR056810">
    <property type="entry name" value="GNC1-like_N"/>
</dbReference>
<dbReference type="InterPro" id="IPR057546">
    <property type="entry name" value="HEAT_GCN1"/>
</dbReference>
<dbReference type="STRING" id="106004.A0A1Y2G1W9"/>
<dbReference type="InParanoid" id="A0A1Y2G1W9"/>
<evidence type="ECO:0000259" key="4">
    <source>
        <dbReference type="SMART" id="SM01349"/>
    </source>
</evidence>
<organism evidence="5 6">
    <name type="scientific">Leucosporidium creatinivorum</name>
    <dbReference type="NCBI Taxonomy" id="106004"/>
    <lineage>
        <taxon>Eukaryota</taxon>
        <taxon>Fungi</taxon>
        <taxon>Dikarya</taxon>
        <taxon>Basidiomycota</taxon>
        <taxon>Pucciniomycotina</taxon>
        <taxon>Microbotryomycetes</taxon>
        <taxon>Leucosporidiales</taxon>
        <taxon>Leucosporidium</taxon>
    </lineage>
</organism>
<dbReference type="GO" id="GO:0034198">
    <property type="term" value="P:cellular response to amino acid starvation"/>
    <property type="evidence" value="ECO:0007669"/>
    <property type="project" value="TreeGrafter"/>
</dbReference>
<evidence type="ECO:0000256" key="3">
    <source>
        <dbReference type="PROSITE-ProRule" id="PRU00103"/>
    </source>
</evidence>
<evidence type="ECO:0000256" key="2">
    <source>
        <dbReference type="ARBA" id="ARBA00022737"/>
    </source>
</evidence>
<dbReference type="InterPro" id="IPR056809">
    <property type="entry name" value="HEAT_GCN1_fung"/>
</dbReference>
<evidence type="ECO:0000256" key="1">
    <source>
        <dbReference type="ARBA" id="ARBA00007366"/>
    </source>
</evidence>
<feature type="repeat" description="HEAT" evidence="3">
    <location>
        <begin position="1667"/>
        <end position="1705"/>
    </location>
</feature>
<dbReference type="Pfam" id="PF24993">
    <property type="entry name" value="GNC1_N"/>
    <property type="match status" value="1"/>
</dbReference>
<dbReference type="Pfam" id="PF24987">
    <property type="entry name" value="HEAT_EF3_N"/>
    <property type="match status" value="2"/>
</dbReference>
<dbReference type="SMART" id="SM01349">
    <property type="entry name" value="TOG"/>
    <property type="match status" value="1"/>
</dbReference>
<dbReference type="EMBL" id="MCGR01000004">
    <property type="protein sequence ID" value="ORY90168.1"/>
    <property type="molecule type" value="Genomic_DNA"/>
</dbReference>
<feature type="repeat" description="HEAT" evidence="3">
    <location>
        <begin position="1548"/>
        <end position="1586"/>
    </location>
</feature>
<gene>
    <name evidence="5" type="ORF">BCR35DRAFT_287409</name>
</gene>
<dbReference type="Pfam" id="PF23271">
    <property type="entry name" value="HEAT_GCN1"/>
    <property type="match status" value="1"/>
</dbReference>
<feature type="domain" description="TOG" evidence="4">
    <location>
        <begin position="1371"/>
        <end position="1607"/>
    </location>
</feature>
<dbReference type="Pfam" id="PF12074">
    <property type="entry name" value="Gcn1_N"/>
    <property type="match status" value="1"/>
</dbReference>
<dbReference type="InterPro" id="IPR034085">
    <property type="entry name" value="TOG"/>
</dbReference>
<dbReference type="Pfam" id="PF24984">
    <property type="entry name" value="HEAT_EF3_GNC1"/>
    <property type="match status" value="1"/>
</dbReference>
<reference evidence="5 6" key="1">
    <citation type="submission" date="2016-07" db="EMBL/GenBank/DDBJ databases">
        <title>Pervasive Adenine N6-methylation of Active Genes in Fungi.</title>
        <authorList>
            <consortium name="DOE Joint Genome Institute"/>
            <person name="Mondo S.J."/>
            <person name="Dannebaum R.O."/>
            <person name="Kuo R.C."/>
            <person name="Labutti K."/>
            <person name="Haridas S."/>
            <person name="Kuo A."/>
            <person name="Salamov A."/>
            <person name="Ahrendt S.R."/>
            <person name="Lipzen A."/>
            <person name="Sullivan W."/>
            <person name="Andreopoulos W.B."/>
            <person name="Clum A."/>
            <person name="Lindquist E."/>
            <person name="Daum C."/>
            <person name="Ramamoorthy G.K."/>
            <person name="Gryganskyi A."/>
            <person name="Culley D."/>
            <person name="Magnuson J.K."/>
            <person name="James T.Y."/>
            <person name="O'Malley M.A."/>
            <person name="Stajich J.E."/>
            <person name="Spatafora J.W."/>
            <person name="Visel A."/>
            <person name="Grigoriev I.V."/>
        </authorList>
    </citation>
    <scope>NUCLEOTIDE SEQUENCE [LARGE SCALE GENOMIC DNA]</scope>
    <source>
        <strain evidence="5 6">62-1032</strain>
    </source>
</reference>
<name>A0A1Y2G1W9_9BASI</name>
<dbReference type="GO" id="GO:0005829">
    <property type="term" value="C:cytosol"/>
    <property type="evidence" value="ECO:0007669"/>
    <property type="project" value="TreeGrafter"/>
</dbReference>
<keyword evidence="2" id="KW-0677">Repeat</keyword>
<keyword evidence="6" id="KW-1185">Reference proteome</keyword>
<dbReference type="GO" id="GO:0019887">
    <property type="term" value="F:protein kinase regulator activity"/>
    <property type="evidence" value="ECO:0007669"/>
    <property type="project" value="TreeGrafter"/>
</dbReference>
<dbReference type="Pfam" id="PF24916">
    <property type="entry name" value="HEAT_GCN1_fung"/>
    <property type="match status" value="1"/>
</dbReference>
<evidence type="ECO:0000313" key="5">
    <source>
        <dbReference type="EMBL" id="ORY90168.1"/>
    </source>
</evidence>
<dbReference type="InterPro" id="IPR016024">
    <property type="entry name" value="ARM-type_fold"/>
</dbReference>
<comment type="caution">
    <text evidence="5">The sequence shown here is derived from an EMBL/GenBank/DDBJ whole genome shotgun (WGS) entry which is preliminary data.</text>
</comment>
<dbReference type="PANTHER" id="PTHR23346:SF7">
    <property type="entry name" value="STALLED RIBOSOME SENSOR GCN1"/>
    <property type="match status" value="1"/>
</dbReference>
<evidence type="ECO:0000313" key="6">
    <source>
        <dbReference type="Proteomes" id="UP000193467"/>
    </source>
</evidence>
<dbReference type="PANTHER" id="PTHR23346">
    <property type="entry name" value="TRANSLATIONAL ACTIVATOR GCN1-RELATED"/>
    <property type="match status" value="1"/>
</dbReference>
<sequence length="2561" mass="277268">MDSDSPSSDELDWPQFVAHSRQTLVDGKTNNRKQLLNDQLLPLASKPDLEPSQVQDIIRLLIPTVPRYIDAASRTAVLEVLQALLTREQPPIAEGEANGAAKPAGISGGMIRWLEGEVKKLEKGGPTATRFVVLTWACTIFASIPQDEPLVDAQWTSLVASLASLVSSLLDGAVSMKPSLRKAVLTISRRTVRNSYASIPRLVETLTTAKTEPSFRNASFLGLVMDVSLRLKDPKGKKDVGKTFVEESKVAVGDYFLNSVLASKTTPPAHVLTAFNDFFAATVKVDDVAQTYLPPMEKSLIRSPETGLAVLSAFFNALDAELSTSPALRLQLLPAVLAASKSTSVPTRTAAIQLFSVLYSVGDEVDLLPVHEQIAALFKGGKTASPDHRTTLYTMLASLPTSPKLSSDLVGTVLSLLPKESNEVTVSAMMRVVAPHLPASILGGNAVPAPQIAALVKAMQEPKPNIRRALHSTVGSALWALDSDKEKVNPAAIALAEGLLPGFESALKTVTANPLNSPSGPLEGYVAVAVLKGRLSKWGVKKIDDFIAANPTMQGLYTPEAKPSFLLWDKVYRKANTQQEEIWVAHALEAIIVADEEKFIKDAALRASYSHALLHLATESTSFEVRKAISEVIAVTNSRAPKLAHLVVTEGIRSWLVQAEKAKTVAKPIAEDQDTPVDHTPRLRSLLLTLSTFDDSTPAELREDLVSNLLVLAHHPKLGAADAGIWVDLLLHAKVAPDALIESRKESLLALIWSDASTSPSSSLFAEAAYRAATTLALILPAVIVPLLFTQFEDDLNPSHLTFIGSTEYGVWATPEGIPFVDPLAAAKPKAPVANKKSKEADIEQWEAELREALARKKPVAATLSKADRQLLERQLAKESEIRAQMAEALGRLRRGFALLLCLVNSKAELVKEYLATMVNTVLTVIVSRPATLVADEAFATYQTLGDICSDRLGFSKVALGVAVLRGVEAQVVPENYLAESLPALVTRVLYRLRFLSEQSPFDAGTFAYGAPLVSKILRSGGIGLEKNDNEGALEQLALALDFISFHARQCSETAFPRLTMIGDLLATLVGYPTLSRTATTALQDLGEAIKDNSSPAEIAAILDGAMTEESFVRFACVQALQPLDLTELDFSAPLWIAAHDGDERNRALAIAAWEENALDVPEDFLAELLPFLSHASAAIRQATAESIAEGVSLHPTVVAEAIQQLVVEYKEKAKELLPQYDQYGMVIEESLNAEDPWRARKAIATTFKLVAPYFSPADVAAFFDILIAGEALGDRSQSVRSEMLEAAMTVIDVHGKENLQSLIATFEEYLARPSTGAEAQDYIVESLVILFGRLARHLEPTDPRVKSVIARLVDALRTPSEVVQAAVCDCLPPLIRVIKDDVPDLVDQLLNDMFNATKYAERRGAAYGLAGVVRGRGISALKEFGVLGRLRDNAEDKKSVEARQGAIFGYEILSTVLGRLFEPYITEILPLLLACFGDTSREVREATQDAAKAIMGRLSGHAVKLILPTLLEGLDEKQWRAKKGAIELMGAMAFLAPRQLSVSLPTILPRLTEVLTDTHKQVRESANTSLTRFGEVVSNPEIKEMTSVLLDALVDPARKTPKALDALLATTFAHFIDSSSLALVIPILDRGLRERSADVKRKASAIVGNMATLTDAKDLTPYLSQLIPLLRDVLIDPVPEARSTSAKSLGALVERLGEANFPNLIDDLMLVLKSPSSGVDQQGAAQGLAEVLQACGIDRLEGLLPVILSNTSNPRTYVREGHISLLIFLPVTFGDRFSPYLGRIIQPVLNGLADESDYVREASMRAGRMIVSNHSSKAVDLLLPELEQGLFDEAWRIRHSSVQLVGELLFRISGVSGKPDEDDDGEEDAAEEVQVGTDAARKVLIDTLGKERRDRVLAALYIVRQDSTGVVRQSAIHVWKALVSNTPRTVREILPVLMQIIVRILASPGLEQRETAARTLADTSRKLGEAVLGEIVAILQKAMSSPERRQREGVCLALTEIMANTTKSSLEAHESAVIDVVRGALVDSDPTVRTAAAQAFDVAQQVIGTRSIDETIPTLLDALQQPGETADAALAALKEVMQVRAEKIFPVLIPRLIASPITAFNARALASLVRVAGPALGRRLTNIIDALQGALKTEKDEDTLEQIDEALTAVLASVEDHESGLGSLLMHMLSLAKHESPEKRVVGCNLFMRFCQATEADFSDYITDWIRQLVSLFDDRAPEVVGAAWMAVDALVKTVEKEDMEQLVVPLRRTIESTGTPGIPVDGFSRPNGLKPLLPILLQGLLAGTAEQREQAAYALGDLVERTDAAAFKPYTIQVVGPLIRVIGDRFPPPVKSAILSTLTILLTRVPQFVKPFFPQLQRTFVKSLTDSASLSVRNRGAAAIKVLMEHQARVDPVITELSNLAATEEGEIRDSVVNGLANVVWSAGKNMGEGSKSSALDLVSEAFADTNKEGYNVAIARLVSALALHDPSSLTFIIDSFLLSSDLPPTQLSSITLRELIDTVPSVLYEHDAQKTVARVLANAGSGMAPTIARPAREAKELLKERKPWCEDADVTARL</sequence>
<dbReference type="FunCoup" id="A0A1Y2G1W9">
    <property type="interactions" value="818"/>
</dbReference>
<proteinExistence type="inferred from homology"/>
<protein>
    <submittedName>
        <fullName evidence="5">ARM repeat-containing protein</fullName>
    </submittedName>
</protein>
<dbReference type="SUPFAM" id="SSF48371">
    <property type="entry name" value="ARM repeat"/>
    <property type="match status" value="3"/>
</dbReference>
<feature type="repeat" description="HEAT" evidence="3">
    <location>
        <begin position="2018"/>
        <end position="2056"/>
    </location>
</feature>